<protein>
    <recommendedName>
        <fullName evidence="3">DUF3137 domain-containing protein</fullName>
    </recommendedName>
</protein>
<evidence type="ECO:0000313" key="2">
    <source>
        <dbReference type="Proteomes" id="UP000248553"/>
    </source>
</evidence>
<organism evidence="1 2">
    <name type="scientific">Hymenobacter edaphi</name>
    <dbReference type="NCBI Taxonomy" id="2211146"/>
    <lineage>
        <taxon>Bacteria</taxon>
        <taxon>Pseudomonadati</taxon>
        <taxon>Bacteroidota</taxon>
        <taxon>Cytophagia</taxon>
        <taxon>Cytophagales</taxon>
        <taxon>Hymenobacteraceae</taxon>
        <taxon>Hymenobacter</taxon>
    </lineage>
</organism>
<dbReference type="AlphaFoldDB" id="A0A328BA31"/>
<reference evidence="2" key="1">
    <citation type="submission" date="2018-05" db="EMBL/GenBank/DDBJ databases">
        <authorList>
            <person name="Nie L."/>
        </authorList>
    </citation>
    <scope>NUCLEOTIDE SEQUENCE [LARGE SCALE GENOMIC DNA]</scope>
    <source>
        <strain evidence="2">NL</strain>
    </source>
</reference>
<evidence type="ECO:0000313" key="1">
    <source>
        <dbReference type="EMBL" id="RAK63827.1"/>
    </source>
</evidence>
<sequence>MPPRHTFTAATEEALWQQVAADIRQEPDLYEYAAELVQAGYLIHLAIDIDLGGGFEGGFARTTFTAPVPGATPLRFALHEQDWLHELGKLLGMTDVELGEPALDEAFIITTNDAEALRRLLLDTPDVRPTLLRYQECRLTLAPASHDPAAPLHLVFSKDDALDEPEQLREVYHMLYSLLRQLAPPASGQ</sequence>
<evidence type="ECO:0008006" key="3">
    <source>
        <dbReference type="Google" id="ProtNLM"/>
    </source>
</evidence>
<accession>A0A328BA31</accession>
<dbReference type="OrthoDB" id="262374at2"/>
<proteinExistence type="predicted"/>
<dbReference type="RefSeq" id="WP_111479945.1">
    <property type="nucleotide sequence ID" value="NZ_QHKM01000008.1"/>
</dbReference>
<dbReference type="EMBL" id="QHKM01000008">
    <property type="protein sequence ID" value="RAK63827.1"/>
    <property type="molecule type" value="Genomic_DNA"/>
</dbReference>
<dbReference type="Proteomes" id="UP000248553">
    <property type="component" value="Unassembled WGS sequence"/>
</dbReference>
<comment type="caution">
    <text evidence="1">The sequence shown here is derived from an EMBL/GenBank/DDBJ whole genome shotgun (WGS) entry which is preliminary data.</text>
</comment>
<name>A0A328BA31_9BACT</name>
<keyword evidence="2" id="KW-1185">Reference proteome</keyword>
<gene>
    <name evidence="1" type="ORF">DLM85_19955</name>
</gene>